<protein>
    <submittedName>
        <fullName evidence="3">Ribonuclease HI</fullName>
        <ecNumber evidence="3">3.1.26.4</ecNumber>
    </submittedName>
</protein>
<evidence type="ECO:0000256" key="1">
    <source>
        <dbReference type="SAM" id="MobiDB-lite"/>
    </source>
</evidence>
<dbReference type="RefSeq" id="WP_146563066.1">
    <property type="nucleotide sequence ID" value="NZ_SIHJ01000001.1"/>
</dbReference>
<dbReference type="InterPro" id="IPR012337">
    <property type="entry name" value="RNaseH-like_sf"/>
</dbReference>
<comment type="caution">
    <text evidence="3">The sequence shown here is derived from an EMBL/GenBank/DDBJ whole genome shotgun (WGS) entry which is preliminary data.</text>
</comment>
<gene>
    <name evidence="3" type="primary">rnhA_1</name>
    <name evidence="3" type="ORF">KOR34_11920</name>
</gene>
<evidence type="ECO:0000313" key="4">
    <source>
        <dbReference type="Proteomes" id="UP000316714"/>
    </source>
</evidence>
<dbReference type="Proteomes" id="UP000316714">
    <property type="component" value="Unassembled WGS sequence"/>
</dbReference>
<evidence type="ECO:0000313" key="3">
    <source>
        <dbReference type="EMBL" id="TWT36288.1"/>
    </source>
</evidence>
<dbReference type="Gene3D" id="3.30.420.10">
    <property type="entry name" value="Ribonuclease H-like superfamily/Ribonuclease H"/>
    <property type="match status" value="1"/>
</dbReference>
<evidence type="ECO:0000259" key="2">
    <source>
        <dbReference type="PROSITE" id="PS50879"/>
    </source>
</evidence>
<keyword evidence="3" id="KW-0378">Hydrolase</keyword>
<proteinExistence type="predicted"/>
<feature type="region of interest" description="Disordered" evidence="1">
    <location>
        <begin position="143"/>
        <end position="176"/>
    </location>
</feature>
<dbReference type="GO" id="GO:0003676">
    <property type="term" value="F:nucleic acid binding"/>
    <property type="evidence" value="ECO:0007669"/>
    <property type="project" value="InterPro"/>
</dbReference>
<dbReference type="InterPro" id="IPR002156">
    <property type="entry name" value="RNaseH_domain"/>
</dbReference>
<organism evidence="3 4">
    <name type="scientific">Posidoniimonas corsicana</name>
    <dbReference type="NCBI Taxonomy" id="1938618"/>
    <lineage>
        <taxon>Bacteria</taxon>
        <taxon>Pseudomonadati</taxon>
        <taxon>Planctomycetota</taxon>
        <taxon>Planctomycetia</taxon>
        <taxon>Pirellulales</taxon>
        <taxon>Lacipirellulaceae</taxon>
        <taxon>Posidoniimonas</taxon>
    </lineage>
</organism>
<dbReference type="EMBL" id="SIHJ01000001">
    <property type="protein sequence ID" value="TWT36288.1"/>
    <property type="molecule type" value="Genomic_DNA"/>
</dbReference>
<dbReference type="InterPro" id="IPR036397">
    <property type="entry name" value="RNaseH_sf"/>
</dbReference>
<dbReference type="OrthoDB" id="277546at2"/>
<dbReference type="SUPFAM" id="SSF53098">
    <property type="entry name" value="Ribonuclease H-like"/>
    <property type="match status" value="1"/>
</dbReference>
<dbReference type="PROSITE" id="PS50879">
    <property type="entry name" value="RNASE_H_1"/>
    <property type="match status" value="1"/>
</dbReference>
<feature type="compositionally biased region" description="Polar residues" evidence="1">
    <location>
        <begin position="167"/>
        <end position="176"/>
    </location>
</feature>
<accession>A0A5C5VCI2</accession>
<keyword evidence="4" id="KW-1185">Reference proteome</keyword>
<reference evidence="3 4" key="1">
    <citation type="submission" date="2019-02" db="EMBL/GenBank/DDBJ databases">
        <title>Deep-cultivation of Planctomycetes and their phenomic and genomic characterization uncovers novel biology.</title>
        <authorList>
            <person name="Wiegand S."/>
            <person name="Jogler M."/>
            <person name="Boedeker C."/>
            <person name="Pinto D."/>
            <person name="Vollmers J."/>
            <person name="Rivas-Marin E."/>
            <person name="Kohn T."/>
            <person name="Peeters S.H."/>
            <person name="Heuer A."/>
            <person name="Rast P."/>
            <person name="Oberbeckmann S."/>
            <person name="Bunk B."/>
            <person name="Jeske O."/>
            <person name="Meyerdierks A."/>
            <person name="Storesund J.E."/>
            <person name="Kallscheuer N."/>
            <person name="Luecker S."/>
            <person name="Lage O.M."/>
            <person name="Pohl T."/>
            <person name="Merkel B.J."/>
            <person name="Hornburger P."/>
            <person name="Mueller R.-W."/>
            <person name="Bruemmer F."/>
            <person name="Labrenz M."/>
            <person name="Spormann A.M."/>
            <person name="Op Den Camp H."/>
            <person name="Overmann J."/>
            <person name="Amann R."/>
            <person name="Jetten M.S.M."/>
            <person name="Mascher T."/>
            <person name="Medema M.H."/>
            <person name="Devos D.P."/>
            <person name="Kaster A.-K."/>
            <person name="Ovreas L."/>
            <person name="Rohde M."/>
            <person name="Galperin M.Y."/>
            <person name="Jogler C."/>
        </authorList>
    </citation>
    <scope>NUCLEOTIDE SEQUENCE [LARGE SCALE GENOMIC DNA]</scope>
    <source>
        <strain evidence="3 4">KOR34</strain>
    </source>
</reference>
<dbReference type="AlphaFoldDB" id="A0A5C5VCI2"/>
<dbReference type="GO" id="GO:0004523">
    <property type="term" value="F:RNA-DNA hybrid ribonuclease activity"/>
    <property type="evidence" value="ECO:0007669"/>
    <property type="project" value="UniProtKB-EC"/>
</dbReference>
<name>A0A5C5VCI2_9BACT</name>
<dbReference type="EC" id="3.1.26.4" evidence="3"/>
<feature type="domain" description="RNase H type-1" evidence="2">
    <location>
        <begin position="9"/>
        <end position="150"/>
    </location>
</feature>
<sequence>MLPATPRYVLQADALFPQADCGEWRFVLTDQSTGKLVAASDSEPGLNHDRLALLALVRGLEAIPRPGRVTLLTSSRTLRDGLRSGLANWKANDWKWERFGRLVTIRDHDLWQRIDQALQIHSVQCRSWRLCVADHAGFQATHPPDFQPASLRGESATRVSDARFQPSAASRSTSAGPATFLREPALLVIRKAEKRNRLRIDHHNDAASGFAQASAG</sequence>